<dbReference type="Gene3D" id="2.170.130.10">
    <property type="entry name" value="TonB-dependent receptor, plug domain"/>
    <property type="match status" value="1"/>
</dbReference>
<gene>
    <name evidence="12" type="ORF">FFL01_23030</name>
</gene>
<dbReference type="GO" id="GO:0009279">
    <property type="term" value="C:cell outer membrane"/>
    <property type="evidence" value="ECO:0007669"/>
    <property type="project" value="UniProtKB-SubCell"/>
</dbReference>
<keyword evidence="6 8" id="KW-0472">Membrane</keyword>
<feature type="domain" description="TonB-dependent receptor plug" evidence="11">
    <location>
        <begin position="122"/>
        <end position="246"/>
    </location>
</feature>
<dbReference type="InterPro" id="IPR039426">
    <property type="entry name" value="TonB-dep_rcpt-like"/>
</dbReference>
<dbReference type="InterPro" id="IPR012910">
    <property type="entry name" value="Plug_dom"/>
</dbReference>
<protein>
    <submittedName>
        <fullName evidence="12">SusC/RagA family TonB-linked outer membrane protein</fullName>
    </submittedName>
</protein>
<evidence type="ECO:0000256" key="5">
    <source>
        <dbReference type="ARBA" id="ARBA00023077"/>
    </source>
</evidence>
<comment type="similarity">
    <text evidence="8 9">Belongs to the TonB-dependent receptor family.</text>
</comment>
<evidence type="ECO:0000256" key="2">
    <source>
        <dbReference type="ARBA" id="ARBA00022448"/>
    </source>
</evidence>
<evidence type="ECO:0000256" key="4">
    <source>
        <dbReference type="ARBA" id="ARBA00022692"/>
    </source>
</evidence>
<sequence length="1049" mass="115685">MIRKKMNYKDIILVLVMFFGILSVTSAQKIDVTGRVTTISDGLALPGASILVVGTTNGTQTDIDGKYVIKNVPINAVLMVSYIGVKSKSVKVDGKSTINFAMQSDTENLDEVVVVGYGSSRKSELTEAVSTVKNNELTKSTGTSIESALQGRVSGVKVTTNEGGPGAGLKISVRGTSSINGTNEPLYVIDGVPIQKDVATGGEGGIYSSLPSDPMSGINPNDVESIEILKDASATAIYGSRGANGVVLITTKQGKAGKLAITYDSSYGTERISNKLDLLNGREYYQYQYLRNPNGSLFTDVNNPFYVDPNKIDEASLGIDWQDEVYRQAFMQNQQFNFRGGSDKTSFFASLGYLNQEGIIVDNDFERYTGLLNVNANSDKFKLTGSMNFSQSNRKGSVYASGGPNNDFAGVVSKVFFARPLGGRDALNSDPDLSTGSDEELDFLTNPYLYATQVTNDNKQSRITANINTFYEFAKNFEMQTRIGGSLTFDESNRYFPTTTAAGKRLNGYAQILRTDSKQFSFEHLFHYKNDWGKHNLKAMAGYTIEKGSRDFLNIQNQGFVYDNTGVFDIGVGTDLIAPINSLVEFSLNSYLGRFNYSYDNKYFLTFTGRIDGSSKFPTANKYAFFPSGSFAWNMHKEKFLENANWINNLRVRYSVGTSGNQAIPSYESLALLNDVTYSFGGGLQTGLVFSQLANENLKWETSIQNNLGFDLGFFKNKISLSIDGFIKRTHDVLLAIPVSSVVGVDGNPYQNAGSIENKGLEVTLTTKNFNTKKFNWTTDFNISVYKNKITSLGEIDEFYADFGGGEFSNLMIYRKGGEIGEFFGYKTDGIFKNQEDFDNSPKANNSQLGGWKIKDINGDGIIDTNDRTVIGSNQPKYFGGLTNNFQFNNFDLSFFFAFSVGQEVYNANRFVLENPQDDRNKSKSILDNSFLAPTYDDAGNLISVGNPDGNLPAIGTNAFLSPIDEYVEDASFLRLQNVTIGYTIPLAERLKISKFRVYMSGNNLLLFTKYKGYDPDVNTTRNNGLIKGVDFGSYPRSINLMWGLNVAF</sequence>
<dbReference type="SUPFAM" id="SSF56935">
    <property type="entry name" value="Porins"/>
    <property type="match status" value="1"/>
</dbReference>
<evidence type="ECO:0000256" key="3">
    <source>
        <dbReference type="ARBA" id="ARBA00022452"/>
    </source>
</evidence>
<evidence type="ECO:0000256" key="9">
    <source>
        <dbReference type="RuleBase" id="RU003357"/>
    </source>
</evidence>
<dbReference type="Proteomes" id="UP000316775">
    <property type="component" value="Unassembled WGS sequence"/>
</dbReference>
<dbReference type="FunFam" id="2.170.130.10:FF:000008">
    <property type="entry name" value="SusC/RagA family TonB-linked outer membrane protein"/>
    <property type="match status" value="1"/>
</dbReference>
<dbReference type="SUPFAM" id="SSF49464">
    <property type="entry name" value="Carboxypeptidase regulatory domain-like"/>
    <property type="match status" value="1"/>
</dbReference>
<dbReference type="InterPro" id="IPR023997">
    <property type="entry name" value="TonB-dep_OMP_SusC/RagA_CS"/>
</dbReference>
<dbReference type="EMBL" id="BJNP01000025">
    <property type="protein sequence ID" value="GEC72764.1"/>
    <property type="molecule type" value="Genomic_DNA"/>
</dbReference>
<keyword evidence="2 8" id="KW-0813">Transport</keyword>
<evidence type="ECO:0000313" key="12">
    <source>
        <dbReference type="EMBL" id="GEC72764.1"/>
    </source>
</evidence>
<keyword evidence="4 8" id="KW-0812">Transmembrane</keyword>
<evidence type="ECO:0000313" key="13">
    <source>
        <dbReference type="Proteomes" id="UP000316775"/>
    </source>
</evidence>
<evidence type="ECO:0000256" key="7">
    <source>
        <dbReference type="ARBA" id="ARBA00023237"/>
    </source>
</evidence>
<organism evidence="12 13">
    <name type="scientific">Flavobacterium flevense</name>
    <dbReference type="NCBI Taxonomy" id="983"/>
    <lineage>
        <taxon>Bacteria</taxon>
        <taxon>Pseudomonadati</taxon>
        <taxon>Bacteroidota</taxon>
        <taxon>Flavobacteriia</taxon>
        <taxon>Flavobacteriales</taxon>
        <taxon>Flavobacteriaceae</taxon>
        <taxon>Flavobacterium</taxon>
    </lineage>
</organism>
<dbReference type="Pfam" id="PF13715">
    <property type="entry name" value="CarbopepD_reg_2"/>
    <property type="match status" value="1"/>
</dbReference>
<evidence type="ECO:0000256" key="6">
    <source>
        <dbReference type="ARBA" id="ARBA00023136"/>
    </source>
</evidence>
<dbReference type="RefSeq" id="WP_073247192.1">
    <property type="nucleotide sequence ID" value="NZ_BJNP01000025.1"/>
</dbReference>
<dbReference type="Pfam" id="PF00593">
    <property type="entry name" value="TonB_dep_Rec_b-barrel"/>
    <property type="match status" value="1"/>
</dbReference>
<evidence type="ECO:0000256" key="8">
    <source>
        <dbReference type="PROSITE-ProRule" id="PRU01360"/>
    </source>
</evidence>
<dbReference type="STRING" id="983.SAMN05443543_11516"/>
<dbReference type="OrthoDB" id="9768177at2"/>
<keyword evidence="5 9" id="KW-0798">TonB box</keyword>
<dbReference type="Gene3D" id="2.60.40.1120">
    <property type="entry name" value="Carboxypeptidase-like, regulatory domain"/>
    <property type="match status" value="1"/>
</dbReference>
<dbReference type="PROSITE" id="PS52016">
    <property type="entry name" value="TONB_DEPENDENT_REC_3"/>
    <property type="match status" value="1"/>
</dbReference>
<keyword evidence="7 8" id="KW-0998">Cell outer membrane</keyword>
<evidence type="ECO:0000259" key="11">
    <source>
        <dbReference type="Pfam" id="PF07715"/>
    </source>
</evidence>
<proteinExistence type="inferred from homology"/>
<comment type="subcellular location">
    <subcellularLocation>
        <location evidence="1 8">Cell outer membrane</location>
        <topology evidence="1 8">Multi-pass membrane protein</topology>
    </subcellularLocation>
</comment>
<dbReference type="Gene3D" id="2.40.170.20">
    <property type="entry name" value="TonB-dependent receptor, beta-barrel domain"/>
    <property type="match status" value="1"/>
</dbReference>
<comment type="caution">
    <text evidence="12">The sequence shown here is derived from an EMBL/GenBank/DDBJ whole genome shotgun (WGS) entry which is preliminary data.</text>
</comment>
<keyword evidence="3 8" id="KW-1134">Transmembrane beta strand</keyword>
<dbReference type="AlphaFoldDB" id="A0A4Y4B1J9"/>
<reference evidence="12 13" key="1">
    <citation type="submission" date="2019-06" db="EMBL/GenBank/DDBJ databases">
        <title>Whole genome shotgun sequence of Flavobacterium flevense NBRC 14960.</title>
        <authorList>
            <person name="Hosoyama A."/>
            <person name="Uohara A."/>
            <person name="Ohji S."/>
            <person name="Ichikawa N."/>
        </authorList>
    </citation>
    <scope>NUCLEOTIDE SEQUENCE [LARGE SCALE GENOMIC DNA]</scope>
    <source>
        <strain evidence="12 13">NBRC 14960</strain>
    </source>
</reference>
<feature type="domain" description="TonB-dependent receptor-like beta-barrel" evidence="10">
    <location>
        <begin position="430"/>
        <end position="1005"/>
    </location>
</feature>
<dbReference type="InterPro" id="IPR023996">
    <property type="entry name" value="TonB-dep_OMP_SusC/RagA"/>
</dbReference>
<dbReference type="Pfam" id="PF07715">
    <property type="entry name" value="Plug"/>
    <property type="match status" value="1"/>
</dbReference>
<dbReference type="InterPro" id="IPR036942">
    <property type="entry name" value="Beta-barrel_TonB_sf"/>
</dbReference>
<dbReference type="InterPro" id="IPR000531">
    <property type="entry name" value="Beta-barrel_TonB"/>
</dbReference>
<accession>A0A4Y4B1J9</accession>
<name>A0A4Y4B1J9_9FLAO</name>
<evidence type="ECO:0000256" key="1">
    <source>
        <dbReference type="ARBA" id="ARBA00004571"/>
    </source>
</evidence>
<dbReference type="InterPro" id="IPR008969">
    <property type="entry name" value="CarboxyPept-like_regulatory"/>
</dbReference>
<keyword evidence="13" id="KW-1185">Reference proteome</keyword>
<dbReference type="NCBIfam" id="TIGR04057">
    <property type="entry name" value="SusC_RagA_signa"/>
    <property type="match status" value="1"/>
</dbReference>
<evidence type="ECO:0000259" key="10">
    <source>
        <dbReference type="Pfam" id="PF00593"/>
    </source>
</evidence>
<dbReference type="InterPro" id="IPR037066">
    <property type="entry name" value="Plug_dom_sf"/>
</dbReference>
<dbReference type="NCBIfam" id="TIGR04056">
    <property type="entry name" value="OMP_RagA_SusC"/>
    <property type="match status" value="1"/>
</dbReference>